<feature type="coiled-coil region" evidence="1">
    <location>
        <begin position="31"/>
        <end position="58"/>
    </location>
</feature>
<dbReference type="KEGG" id="cap:CLDAP_30200"/>
<dbReference type="RefSeq" id="WP_014434286.1">
    <property type="nucleotide sequence ID" value="NC_017079.1"/>
</dbReference>
<dbReference type="STRING" id="926550.CLDAP_30200"/>
<dbReference type="EMBL" id="AP012337">
    <property type="protein sequence ID" value="BAM01060.1"/>
    <property type="molecule type" value="Genomic_DNA"/>
</dbReference>
<dbReference type="HOGENOM" id="CLU_2768036_0_0_0"/>
<keyword evidence="4" id="KW-1185">Reference proteome</keyword>
<feature type="transmembrane region" description="Helical" evidence="2">
    <location>
        <begin position="6"/>
        <end position="22"/>
    </location>
</feature>
<proteinExistence type="predicted"/>
<keyword evidence="1" id="KW-0175">Coiled coil</keyword>
<keyword evidence="2" id="KW-0812">Transmembrane</keyword>
<keyword evidence="2" id="KW-1133">Transmembrane helix</keyword>
<protein>
    <submittedName>
        <fullName evidence="3">Uncharacterized protein</fullName>
    </submittedName>
</protein>
<organism evidence="3 4">
    <name type="scientific">Caldilinea aerophila (strain DSM 14535 / JCM 11387 / NBRC 104270 / STL-6-O1)</name>
    <dbReference type="NCBI Taxonomy" id="926550"/>
    <lineage>
        <taxon>Bacteria</taxon>
        <taxon>Bacillati</taxon>
        <taxon>Chloroflexota</taxon>
        <taxon>Caldilineae</taxon>
        <taxon>Caldilineales</taxon>
        <taxon>Caldilineaceae</taxon>
        <taxon>Caldilinea</taxon>
    </lineage>
</organism>
<evidence type="ECO:0000256" key="1">
    <source>
        <dbReference type="SAM" id="Coils"/>
    </source>
</evidence>
<dbReference type="Proteomes" id="UP000007880">
    <property type="component" value="Chromosome"/>
</dbReference>
<evidence type="ECO:0000313" key="4">
    <source>
        <dbReference type="Proteomes" id="UP000007880"/>
    </source>
</evidence>
<dbReference type="AlphaFoldDB" id="I0I722"/>
<gene>
    <name evidence="3" type="ordered locus">CLDAP_30200</name>
</gene>
<accession>I0I722</accession>
<keyword evidence="2" id="KW-0472">Membrane</keyword>
<sequence>MQEIWIAFFIGLMLGWLIEWLIDWRYWRPTVTALRQENEQLRQQLEQLKTSIQATQKKPTPSAREKIYN</sequence>
<name>I0I722_CALAS</name>
<evidence type="ECO:0000256" key="2">
    <source>
        <dbReference type="SAM" id="Phobius"/>
    </source>
</evidence>
<evidence type="ECO:0000313" key="3">
    <source>
        <dbReference type="EMBL" id="BAM01060.1"/>
    </source>
</evidence>
<reference evidence="3 4" key="1">
    <citation type="submission" date="2012-02" db="EMBL/GenBank/DDBJ databases">
        <title>Complete genome sequence of Caldilinea aerophila DSM 14535 (= NBRC 102666).</title>
        <authorList>
            <person name="Oguchi A."/>
            <person name="Hosoyama A."/>
            <person name="Sekine M."/>
            <person name="Fukai R."/>
            <person name="Kato Y."/>
            <person name="Nakamura S."/>
            <person name="Hanada S."/>
            <person name="Yamazaki S."/>
            <person name="Fujita N."/>
        </authorList>
    </citation>
    <scope>NUCLEOTIDE SEQUENCE [LARGE SCALE GENOMIC DNA]</scope>
    <source>
        <strain evidence="4">DSM 14535 / JCM 11387 / NBRC 104270 / STL-6-O1</strain>
    </source>
</reference>